<dbReference type="InterPro" id="IPR000197">
    <property type="entry name" value="Znf_TAZ"/>
</dbReference>
<protein>
    <recommendedName>
        <fullName evidence="10">BTB/POZ and TAZ domain-containing protein 3-like</fullName>
    </recommendedName>
</protein>
<evidence type="ECO:0000313" key="8">
    <source>
        <dbReference type="EMBL" id="KAF5452800.1"/>
    </source>
</evidence>
<dbReference type="Gramene" id="Jr12_15750_p1">
    <property type="protein sequence ID" value="cds.Jr12_15750_p1"/>
    <property type="gene ID" value="Jr12_15750"/>
</dbReference>
<dbReference type="PANTHER" id="PTHR46287:SF1">
    <property type="entry name" value="BTB_POZ AND TAZ DOMAIN-CONTAINING PROTEIN 3"/>
    <property type="match status" value="1"/>
</dbReference>
<comment type="caution">
    <text evidence="8">The sequence shown here is derived from an EMBL/GenBank/DDBJ whole genome shotgun (WGS) entry which is preliminary data.</text>
</comment>
<dbReference type="Gene3D" id="3.30.710.10">
    <property type="entry name" value="Potassium Channel Kv1.1, Chain A"/>
    <property type="match status" value="1"/>
</dbReference>
<gene>
    <name evidence="8" type="ORF">F2P56_027765</name>
</gene>
<dbReference type="SUPFAM" id="SSF54695">
    <property type="entry name" value="POZ domain"/>
    <property type="match status" value="1"/>
</dbReference>
<dbReference type="PANTHER" id="PTHR46287">
    <property type="entry name" value="BTB/POZ AND TAZ DOMAIN-CONTAINING PROTEIN 3-RELATED"/>
    <property type="match status" value="1"/>
</dbReference>
<dbReference type="PROSITE" id="PS50134">
    <property type="entry name" value="ZF_TAZ"/>
    <property type="match status" value="1"/>
</dbReference>
<dbReference type="InterPro" id="IPR044513">
    <property type="entry name" value="BT1/2/3/4/5"/>
</dbReference>
<dbReference type="EMBL" id="LIHL02000012">
    <property type="protein sequence ID" value="KAF5452800.1"/>
    <property type="molecule type" value="Genomic_DNA"/>
</dbReference>
<name>A0A833X903_JUGRE</name>
<dbReference type="GO" id="GO:0009725">
    <property type="term" value="P:response to hormone"/>
    <property type="evidence" value="ECO:0007669"/>
    <property type="project" value="UniProtKB-ARBA"/>
</dbReference>
<dbReference type="InterPro" id="IPR000210">
    <property type="entry name" value="BTB/POZ_dom"/>
</dbReference>
<dbReference type="InterPro" id="IPR011333">
    <property type="entry name" value="SKP1/BTB/POZ_sf"/>
</dbReference>
<dbReference type="GO" id="GO:0042542">
    <property type="term" value="P:response to hydrogen peroxide"/>
    <property type="evidence" value="ECO:0007669"/>
    <property type="project" value="UniProtKB-ARBA"/>
</dbReference>
<accession>A0A833X903</accession>
<evidence type="ECO:0000256" key="5">
    <source>
        <dbReference type="ARBA" id="ARBA00022833"/>
    </source>
</evidence>
<feature type="domain" description="BTB" evidence="6">
    <location>
        <begin position="95"/>
        <end position="157"/>
    </location>
</feature>
<dbReference type="Pfam" id="PF00651">
    <property type="entry name" value="BTB"/>
    <property type="match status" value="1"/>
</dbReference>
<dbReference type="InterPro" id="IPR035898">
    <property type="entry name" value="TAZ_dom_sf"/>
</dbReference>
<reference evidence="8" key="1">
    <citation type="submission" date="2015-10" db="EMBL/GenBank/DDBJ databases">
        <authorList>
            <person name="Martinez-Garcia P.J."/>
            <person name="Crepeau M.W."/>
            <person name="Puiu D."/>
            <person name="Gonzalez-Ibeas D."/>
            <person name="Whalen J."/>
            <person name="Stevens K."/>
            <person name="Paul R."/>
            <person name="Butterfield T."/>
            <person name="Britton M."/>
            <person name="Reagan R."/>
            <person name="Chakraborty S."/>
            <person name="Walawage S.L."/>
            <person name="Vasquez-Gross H.A."/>
            <person name="Cardeno C."/>
            <person name="Famula R."/>
            <person name="Pratt K."/>
            <person name="Kuruganti S."/>
            <person name="Aradhya M.K."/>
            <person name="Leslie C.A."/>
            <person name="Dandekar A.M."/>
            <person name="Salzberg S.L."/>
            <person name="Wegrzyn J.L."/>
            <person name="Langley C.H."/>
            <person name="Neale D.B."/>
        </authorList>
    </citation>
    <scope>NUCLEOTIDE SEQUENCE</scope>
    <source>
        <tissue evidence="8">Leaves</tissue>
    </source>
</reference>
<dbReference type="FunFam" id="1.20.1020.10:FF:000004">
    <property type="entry name" value="BTB/POZ and TAZ domain-containing protein 2"/>
    <property type="match status" value="1"/>
</dbReference>
<dbReference type="GO" id="GO:0009751">
    <property type="term" value="P:response to salicylic acid"/>
    <property type="evidence" value="ECO:0007669"/>
    <property type="project" value="UniProtKB-ARBA"/>
</dbReference>
<organism evidence="8 9">
    <name type="scientific">Juglans regia</name>
    <name type="common">English walnut</name>
    <dbReference type="NCBI Taxonomy" id="51240"/>
    <lineage>
        <taxon>Eukaryota</taxon>
        <taxon>Viridiplantae</taxon>
        <taxon>Streptophyta</taxon>
        <taxon>Embryophyta</taxon>
        <taxon>Tracheophyta</taxon>
        <taxon>Spermatophyta</taxon>
        <taxon>Magnoliopsida</taxon>
        <taxon>eudicotyledons</taxon>
        <taxon>Gunneridae</taxon>
        <taxon>Pentapetalae</taxon>
        <taxon>rosids</taxon>
        <taxon>fabids</taxon>
        <taxon>Fagales</taxon>
        <taxon>Juglandaceae</taxon>
        <taxon>Juglans</taxon>
    </lineage>
</organism>
<comment type="pathway">
    <text evidence="1">Protein modification; protein ubiquitination.</text>
</comment>
<dbReference type="Gene3D" id="1.20.1020.10">
    <property type="entry name" value="TAZ domain"/>
    <property type="match status" value="1"/>
</dbReference>
<dbReference type="GO" id="GO:0006355">
    <property type="term" value="P:regulation of DNA-templated transcription"/>
    <property type="evidence" value="ECO:0007669"/>
    <property type="project" value="UniProtKB-ARBA"/>
</dbReference>
<evidence type="ECO:0000256" key="3">
    <source>
        <dbReference type="ARBA" id="ARBA00022771"/>
    </source>
</evidence>
<evidence type="ECO:0000256" key="2">
    <source>
        <dbReference type="ARBA" id="ARBA00022723"/>
    </source>
</evidence>
<keyword evidence="4" id="KW-0833">Ubl conjugation pathway</keyword>
<keyword evidence="3" id="KW-0863">Zinc-finger</keyword>
<keyword evidence="2" id="KW-0479">Metal-binding</keyword>
<keyword evidence="5" id="KW-0862">Zinc</keyword>
<reference evidence="8" key="2">
    <citation type="submission" date="2020-03" db="EMBL/GenBank/DDBJ databases">
        <title>Walnut 2.0.</title>
        <authorList>
            <person name="Marrano A."/>
            <person name="Britton M."/>
            <person name="Zimin A.V."/>
            <person name="Zaini P.A."/>
            <person name="Workman R."/>
            <person name="Puiu D."/>
            <person name="Bianco L."/>
            <person name="Allen B.J."/>
            <person name="Troggio M."/>
            <person name="Leslie C.A."/>
            <person name="Timp W."/>
            <person name="Dendekar A."/>
            <person name="Salzberg S.L."/>
            <person name="Neale D.B."/>
        </authorList>
    </citation>
    <scope>NUCLEOTIDE SEQUENCE</scope>
    <source>
        <tissue evidence="8">Leaves</tissue>
    </source>
</reference>
<evidence type="ECO:0000259" key="6">
    <source>
        <dbReference type="PROSITE" id="PS50097"/>
    </source>
</evidence>
<dbReference type="CDD" id="cd14733">
    <property type="entry name" value="BACK"/>
    <property type="match status" value="1"/>
</dbReference>
<dbReference type="GO" id="GO:0008270">
    <property type="term" value="F:zinc ion binding"/>
    <property type="evidence" value="ECO:0007669"/>
    <property type="project" value="UniProtKB-KW"/>
</dbReference>
<dbReference type="Proteomes" id="UP000619265">
    <property type="component" value="Unassembled WGS sequence"/>
</dbReference>
<dbReference type="AlphaFoldDB" id="A0A833X903"/>
<evidence type="ECO:0008006" key="10">
    <source>
        <dbReference type="Google" id="ProtNLM"/>
    </source>
</evidence>
<evidence type="ECO:0000313" key="9">
    <source>
        <dbReference type="Proteomes" id="UP000619265"/>
    </source>
</evidence>
<dbReference type="SUPFAM" id="SSF57933">
    <property type="entry name" value="TAZ domain"/>
    <property type="match status" value="1"/>
</dbReference>
<proteinExistence type="predicted"/>
<dbReference type="SMART" id="SM00551">
    <property type="entry name" value="ZnF_TAZ"/>
    <property type="match status" value="1"/>
</dbReference>
<dbReference type="Pfam" id="PF02135">
    <property type="entry name" value="zf-TAZ"/>
    <property type="match status" value="1"/>
</dbReference>
<evidence type="ECO:0000256" key="4">
    <source>
        <dbReference type="ARBA" id="ARBA00022786"/>
    </source>
</evidence>
<feature type="domain" description="TAZ-type" evidence="7">
    <location>
        <begin position="251"/>
        <end position="349"/>
    </location>
</feature>
<dbReference type="GO" id="GO:0005516">
    <property type="term" value="F:calmodulin binding"/>
    <property type="evidence" value="ECO:0007669"/>
    <property type="project" value="UniProtKB-ARBA"/>
</dbReference>
<evidence type="ECO:0000259" key="7">
    <source>
        <dbReference type="PROSITE" id="PS50134"/>
    </source>
</evidence>
<dbReference type="SMART" id="SM00225">
    <property type="entry name" value="BTB"/>
    <property type="match status" value="1"/>
</dbReference>
<evidence type="ECO:0000256" key="1">
    <source>
        <dbReference type="ARBA" id="ARBA00004906"/>
    </source>
</evidence>
<sequence>MASANPDSPWLSSSGESFRGSFNIHLEEDNPADILPVLEVPSTSLSSNCHIPKPPPFPVKSCTRIKLSNRISDCSSVPKETKDTWDKLFKEGYGSDVFVITEDKSHIQAHSCVLSAASTVLANILQQAKVKNGMRYIKVPGVPHQAVYAFIRFLYSSWYVGYVLFHLSAFPFHSQGWLTKENVIDVLQLARNCDAPRLSFICVRTIIGDFKTISSTEGWKVMKRANPELEQELLECVVEADSRKQERLKKIEEKKVYLQLNEAMEALLHICRDGCRTIGPRDKALKGSQVACRFPACKGLEMLVRHFSSCKTRIPGGCAHCKRMWQLLELHSRMCNEPDYCKVALCRHFKEKMQQQTKKDEARWKLLVSRVIAAKKSLRTFSG</sequence>
<dbReference type="FunFam" id="1.25.40.420:FF:000012">
    <property type="entry name" value="BTB/POZ and TAZ domain-containing protein 2"/>
    <property type="match status" value="1"/>
</dbReference>
<dbReference type="PROSITE" id="PS50097">
    <property type="entry name" value="BTB"/>
    <property type="match status" value="1"/>
</dbReference>